<keyword evidence="3" id="KW-0732">Signal</keyword>
<gene>
    <name evidence="5" type="primary">LOC111104161</name>
</gene>
<evidence type="ECO:0000256" key="2">
    <source>
        <dbReference type="SAM" id="Phobius"/>
    </source>
</evidence>
<feature type="compositionally biased region" description="Polar residues" evidence="1">
    <location>
        <begin position="238"/>
        <end position="256"/>
    </location>
</feature>
<keyword evidence="2" id="KW-1133">Transmembrane helix</keyword>
<keyword evidence="2" id="KW-0812">Transmembrane</keyword>
<reference evidence="5" key="1">
    <citation type="submission" date="2025-08" db="UniProtKB">
        <authorList>
            <consortium name="RefSeq"/>
        </authorList>
    </citation>
    <scope>IDENTIFICATION</scope>
    <source>
        <tissue evidence="5">Whole sample</tissue>
    </source>
</reference>
<evidence type="ECO:0000256" key="3">
    <source>
        <dbReference type="SAM" id="SignalP"/>
    </source>
</evidence>
<feature type="compositionally biased region" description="Polar residues" evidence="1">
    <location>
        <begin position="265"/>
        <end position="279"/>
    </location>
</feature>
<evidence type="ECO:0000256" key="1">
    <source>
        <dbReference type="SAM" id="MobiDB-lite"/>
    </source>
</evidence>
<evidence type="ECO:0000313" key="5">
    <source>
        <dbReference type="RefSeq" id="XP_022293674.1"/>
    </source>
</evidence>
<keyword evidence="4" id="KW-1185">Reference proteome</keyword>
<dbReference type="OrthoDB" id="6217028at2759"/>
<proteinExistence type="predicted"/>
<feature type="region of interest" description="Disordered" evidence="1">
    <location>
        <begin position="211"/>
        <end position="350"/>
    </location>
</feature>
<dbReference type="AlphaFoldDB" id="A0A8B8ATX2"/>
<feature type="transmembrane region" description="Helical" evidence="2">
    <location>
        <begin position="183"/>
        <end position="205"/>
    </location>
</feature>
<dbReference type="RefSeq" id="XP_022293674.1">
    <property type="nucleotide sequence ID" value="XM_022437966.1"/>
</dbReference>
<feature type="chain" id="PRO_5034079232" evidence="3">
    <location>
        <begin position="22"/>
        <end position="350"/>
    </location>
</feature>
<sequence length="350" mass="38399">MELVTGLHLLVVLWIIAVVYSSTKLKINVSNCDVPQKTVIDDSWNNKTITSHCGCTIKSNFSGKLILASRDSCSPVFKVFDDNETLIRTLCENNIASFQTNVAKGDHFKLVFVNDSLIQSGNHGGIVNIYAEKHTGNGLFSITCGTASESIGITTGPTLSIGTVAEPDTYDHNLNASKSEFPYVHAVAAGSIVAVFVLIIISFCIRRKNRAQNTSKEERKEDRTFDNATDGIERPENAHSTAQQQLPDNPLYQSYQENDDGGYSTCRNENIGHTEQLPNNPLYHSYQANGNKEDSKQNNGKDAGTLPLEDSNAVYAQPNKLAKASNSNQDDSNESQNENVYAQVNKTKET</sequence>
<dbReference type="GeneID" id="111104161"/>
<feature type="compositionally biased region" description="Basic and acidic residues" evidence="1">
    <location>
        <begin position="215"/>
        <end position="237"/>
    </location>
</feature>
<name>A0A8B8ATX2_CRAVI</name>
<accession>A0A8B8ATX2</accession>
<organism evidence="4 5">
    <name type="scientific">Crassostrea virginica</name>
    <name type="common">Eastern oyster</name>
    <dbReference type="NCBI Taxonomy" id="6565"/>
    <lineage>
        <taxon>Eukaryota</taxon>
        <taxon>Metazoa</taxon>
        <taxon>Spiralia</taxon>
        <taxon>Lophotrochozoa</taxon>
        <taxon>Mollusca</taxon>
        <taxon>Bivalvia</taxon>
        <taxon>Autobranchia</taxon>
        <taxon>Pteriomorphia</taxon>
        <taxon>Ostreida</taxon>
        <taxon>Ostreoidea</taxon>
        <taxon>Ostreidae</taxon>
        <taxon>Crassostrea</taxon>
    </lineage>
</organism>
<dbReference type="Proteomes" id="UP000694844">
    <property type="component" value="Chromosome 7"/>
</dbReference>
<feature type="compositionally biased region" description="Polar residues" evidence="1">
    <location>
        <begin position="340"/>
        <end position="350"/>
    </location>
</feature>
<feature type="compositionally biased region" description="Low complexity" evidence="1">
    <location>
        <begin position="325"/>
        <end position="339"/>
    </location>
</feature>
<protein>
    <submittedName>
        <fullName evidence="5">Uncharacterized protein LOC111104161 isoform X2</fullName>
    </submittedName>
</protein>
<keyword evidence="2" id="KW-0472">Membrane</keyword>
<feature type="signal peptide" evidence="3">
    <location>
        <begin position="1"/>
        <end position="21"/>
    </location>
</feature>
<evidence type="ECO:0000313" key="4">
    <source>
        <dbReference type="Proteomes" id="UP000694844"/>
    </source>
</evidence>